<dbReference type="RefSeq" id="WP_133563146.1">
    <property type="nucleotide sequence ID" value="NZ_SNZA01000004.1"/>
</dbReference>
<organism evidence="1 2">
    <name type="scientific">Marinomonas communis</name>
    <dbReference type="NCBI Taxonomy" id="28254"/>
    <lineage>
        <taxon>Bacteria</taxon>
        <taxon>Pseudomonadati</taxon>
        <taxon>Pseudomonadota</taxon>
        <taxon>Gammaproteobacteria</taxon>
        <taxon>Oceanospirillales</taxon>
        <taxon>Oceanospirillaceae</taxon>
        <taxon>Marinomonas</taxon>
    </lineage>
</organism>
<dbReference type="EMBL" id="SNZA01000004">
    <property type="protein sequence ID" value="TDR12441.1"/>
    <property type="molecule type" value="Genomic_DNA"/>
</dbReference>
<dbReference type="Proteomes" id="UP000295729">
    <property type="component" value="Unassembled WGS sequence"/>
</dbReference>
<name>A0A4V3DFZ2_9GAMM</name>
<reference evidence="1 2" key="1">
    <citation type="submission" date="2019-03" db="EMBL/GenBank/DDBJ databases">
        <title>Genomic Encyclopedia of Type Strains, Phase IV (KMG-IV): sequencing the most valuable type-strain genomes for metagenomic binning, comparative biology and taxonomic classification.</title>
        <authorList>
            <person name="Goeker M."/>
        </authorList>
    </citation>
    <scope>NUCLEOTIDE SEQUENCE [LARGE SCALE GENOMIC DNA]</scope>
    <source>
        <strain evidence="1 2">DSM 5604</strain>
    </source>
</reference>
<dbReference type="AlphaFoldDB" id="A0A4V3DFZ2"/>
<accession>A0A4V3DFZ2</accession>
<gene>
    <name evidence="1" type="ORF">C8D85_2475</name>
</gene>
<proteinExistence type="predicted"/>
<dbReference type="OrthoDB" id="6625194at2"/>
<keyword evidence="2" id="KW-1185">Reference proteome</keyword>
<evidence type="ECO:0000313" key="1">
    <source>
        <dbReference type="EMBL" id="TDR12441.1"/>
    </source>
</evidence>
<evidence type="ECO:0000313" key="2">
    <source>
        <dbReference type="Proteomes" id="UP000295729"/>
    </source>
</evidence>
<sequence length="184" mass="20616">MDFINVKPTDASALWQLQLELLAKAENLFGKRDQSKKIYQPSWDPEGPHIRYTPTKDGAFAELGDNAKSNWRLAVYHLAHETVHLLDQHGGQQTVLLEEGAAVRFSLDMMRMYGFDITDLPDGTSYQIALRLFDSLGDNPYQIAKNCRLSCGGFNAINSSVLNSENPDLSSDVISQLLSKPKMR</sequence>
<protein>
    <submittedName>
        <fullName evidence="1">Uncharacterized protein</fullName>
    </submittedName>
</protein>
<comment type="caution">
    <text evidence="1">The sequence shown here is derived from an EMBL/GenBank/DDBJ whole genome shotgun (WGS) entry which is preliminary data.</text>
</comment>